<evidence type="ECO:0000256" key="4">
    <source>
        <dbReference type="ARBA" id="ARBA00022777"/>
    </source>
</evidence>
<keyword evidence="4 8" id="KW-0418">Kinase</keyword>
<dbReference type="PANTHER" id="PTHR34220">
    <property type="entry name" value="SENSOR HISTIDINE KINASE YPDA"/>
    <property type="match status" value="1"/>
</dbReference>
<dbReference type="AlphaFoldDB" id="A0AA42DPE7"/>
<keyword evidence="6" id="KW-0812">Transmembrane</keyword>
<dbReference type="Gene3D" id="6.10.340.10">
    <property type="match status" value="1"/>
</dbReference>
<comment type="subcellular location">
    <subcellularLocation>
        <location evidence="1">Membrane</location>
    </subcellularLocation>
</comment>
<keyword evidence="2" id="KW-0597">Phosphoprotein</keyword>
<dbReference type="SUPFAM" id="SSF55874">
    <property type="entry name" value="ATPase domain of HSP90 chaperone/DNA topoisomerase II/histidine kinase"/>
    <property type="match status" value="1"/>
</dbReference>
<dbReference type="PROSITE" id="PS50885">
    <property type="entry name" value="HAMP"/>
    <property type="match status" value="1"/>
</dbReference>
<organism evidence="8 9">
    <name type="scientific">Holtiella tumoricola</name>
    <dbReference type="NCBI Taxonomy" id="3018743"/>
    <lineage>
        <taxon>Bacteria</taxon>
        <taxon>Bacillati</taxon>
        <taxon>Bacillota</taxon>
        <taxon>Clostridia</taxon>
        <taxon>Lachnospirales</taxon>
        <taxon>Cellulosilyticaceae</taxon>
        <taxon>Holtiella</taxon>
    </lineage>
</organism>
<feature type="transmembrane region" description="Helical" evidence="6">
    <location>
        <begin position="12"/>
        <end position="35"/>
    </location>
</feature>
<dbReference type="RefSeq" id="WP_271012525.1">
    <property type="nucleotide sequence ID" value="NZ_JAQIFT010000047.1"/>
</dbReference>
<dbReference type="PANTHER" id="PTHR34220:SF7">
    <property type="entry name" value="SENSOR HISTIDINE KINASE YPDA"/>
    <property type="match status" value="1"/>
</dbReference>
<keyword evidence="5" id="KW-0175">Coiled coil</keyword>
<accession>A0AA42DPE7</accession>
<dbReference type="GO" id="GO:0000155">
    <property type="term" value="F:phosphorelay sensor kinase activity"/>
    <property type="evidence" value="ECO:0007669"/>
    <property type="project" value="InterPro"/>
</dbReference>
<dbReference type="InterPro" id="IPR050640">
    <property type="entry name" value="Bact_2-comp_sensor_kinase"/>
</dbReference>
<evidence type="ECO:0000256" key="1">
    <source>
        <dbReference type="ARBA" id="ARBA00004370"/>
    </source>
</evidence>
<feature type="transmembrane region" description="Helical" evidence="6">
    <location>
        <begin position="291"/>
        <end position="311"/>
    </location>
</feature>
<feature type="domain" description="HAMP" evidence="7">
    <location>
        <begin position="312"/>
        <end position="364"/>
    </location>
</feature>
<protein>
    <submittedName>
        <fullName evidence="8">Sensor histidine kinase</fullName>
    </submittedName>
</protein>
<reference evidence="8" key="1">
    <citation type="journal article" date="2023" name="Int. J. Syst. Evol. Microbiol.">
        <title>&lt;i&gt;Holtiella tumoricola&lt;/i&gt; gen. nov. sp. nov., isolated from a human clinical sample.</title>
        <authorList>
            <person name="Allen-Vercoe E."/>
            <person name="Daigneault M.C."/>
            <person name="Vancuren S.J."/>
            <person name="Cochrane K."/>
            <person name="O'Neal L.L."/>
            <person name="Sankaranarayanan K."/>
            <person name="Lawson P.A."/>
        </authorList>
    </citation>
    <scope>NUCLEOTIDE SEQUENCE</scope>
    <source>
        <strain evidence="8">CC70A</strain>
    </source>
</reference>
<evidence type="ECO:0000256" key="5">
    <source>
        <dbReference type="SAM" id="Coils"/>
    </source>
</evidence>
<dbReference type="InterPro" id="IPR003594">
    <property type="entry name" value="HATPase_dom"/>
</dbReference>
<comment type="caution">
    <text evidence="8">The sequence shown here is derived from an EMBL/GenBank/DDBJ whole genome shotgun (WGS) entry which is preliminary data.</text>
</comment>
<evidence type="ECO:0000256" key="6">
    <source>
        <dbReference type="SAM" id="Phobius"/>
    </source>
</evidence>
<dbReference type="SMART" id="SM00304">
    <property type="entry name" value="HAMP"/>
    <property type="match status" value="1"/>
</dbReference>
<keyword evidence="6" id="KW-0472">Membrane</keyword>
<dbReference type="InterPro" id="IPR010559">
    <property type="entry name" value="Sig_transdc_His_kin_internal"/>
</dbReference>
<evidence type="ECO:0000259" key="7">
    <source>
        <dbReference type="PROSITE" id="PS50885"/>
    </source>
</evidence>
<dbReference type="Pfam" id="PF02518">
    <property type="entry name" value="HATPase_c"/>
    <property type="match status" value="1"/>
</dbReference>
<sequence length="583" mass="66748">MKGIKNLSISKRISLYLIIGILVYILINSIVVYIFSKQIIDDYTSGYIESRQEQVNSAVSQLIEDIIINVVRLTTYDPLYGILADKHIDYLKKEEEIKVCIESLNLDTNKIAQIEIVDREQNTYTYSWVEAKIDSLPSTFLQQVQGSKLGVWSEVVKDSSGQAYLGYGVPLYNYYTMQKGGHVIVWIKEEAIRKTYRSKFEDMGSIFIVNENDIILSHENEALIGHAALFIGADSDKKEFSYAMSGKGKEKVILSKIENKTLSRNLGLHMYVVTSLNYEQIFSIIKQVNKGLAILSIVIALGIIIGIFFMCNKLSARLHVLAKKIKVLGEGNMDDVIYDTTQNEVNILEENFNKMVEEIRLLIEKNNYEKEQQRKMELVALQAQINPHFLYNTLDTISWMAKIQKQPEIEEMVIQLAKFFRLSLNSGKKYVTIEQEINIVKSFVTIEQVRAPKRFTMHYEIEEGVETYRIVKLILQPIVENAIKHGMNRRRKDGNIYLKIKRIENKIFFFIEDDGVGFDINAKRPPDDKGGLKPSGYGIKNVRERLELEYGSSAGIDIESKPGMGTRVSVYVGIEELCFSINK</sequence>
<dbReference type="Pfam" id="PF06580">
    <property type="entry name" value="His_kinase"/>
    <property type="match status" value="1"/>
</dbReference>
<dbReference type="Gene3D" id="3.30.565.10">
    <property type="entry name" value="Histidine kinase-like ATPase, C-terminal domain"/>
    <property type="match status" value="1"/>
</dbReference>
<evidence type="ECO:0000256" key="3">
    <source>
        <dbReference type="ARBA" id="ARBA00022679"/>
    </source>
</evidence>
<gene>
    <name evidence="8" type="ORF">PBV87_12670</name>
</gene>
<dbReference type="InterPro" id="IPR036890">
    <property type="entry name" value="HATPase_C_sf"/>
</dbReference>
<keyword evidence="6" id="KW-1133">Transmembrane helix</keyword>
<keyword evidence="3" id="KW-0808">Transferase</keyword>
<dbReference type="EMBL" id="JAQIFT010000047">
    <property type="protein sequence ID" value="MDA3732341.1"/>
    <property type="molecule type" value="Genomic_DNA"/>
</dbReference>
<name>A0AA42DPE7_9FIRM</name>
<dbReference type="InterPro" id="IPR003660">
    <property type="entry name" value="HAMP_dom"/>
</dbReference>
<feature type="coiled-coil region" evidence="5">
    <location>
        <begin position="338"/>
        <end position="365"/>
    </location>
</feature>
<dbReference type="Proteomes" id="UP001169242">
    <property type="component" value="Unassembled WGS sequence"/>
</dbReference>
<proteinExistence type="predicted"/>
<evidence type="ECO:0000313" key="9">
    <source>
        <dbReference type="Proteomes" id="UP001169242"/>
    </source>
</evidence>
<dbReference type="GO" id="GO:0016020">
    <property type="term" value="C:membrane"/>
    <property type="evidence" value="ECO:0007669"/>
    <property type="project" value="UniProtKB-SubCell"/>
</dbReference>
<keyword evidence="9" id="KW-1185">Reference proteome</keyword>
<evidence type="ECO:0000313" key="8">
    <source>
        <dbReference type="EMBL" id="MDA3732341.1"/>
    </source>
</evidence>
<evidence type="ECO:0000256" key="2">
    <source>
        <dbReference type="ARBA" id="ARBA00022553"/>
    </source>
</evidence>